<accession>C6G768</accession>
<dbReference type="PROSITE" id="PS51257">
    <property type="entry name" value="PROKAR_LIPOPROTEIN"/>
    <property type="match status" value="1"/>
</dbReference>
<dbReference type="AlphaFoldDB" id="C6G768"/>
<protein>
    <submittedName>
        <fullName evidence="2">Repat7</fullName>
    </submittedName>
</protein>
<name>C6G768_SPOEX</name>
<organism evidence="2">
    <name type="scientific">Spodoptera exigua</name>
    <name type="common">Beet armyworm</name>
    <name type="synonym">Noctua fulgens</name>
    <dbReference type="NCBI Taxonomy" id="7107"/>
    <lineage>
        <taxon>Eukaryota</taxon>
        <taxon>Metazoa</taxon>
        <taxon>Ecdysozoa</taxon>
        <taxon>Arthropoda</taxon>
        <taxon>Hexapoda</taxon>
        <taxon>Insecta</taxon>
        <taxon>Pterygota</taxon>
        <taxon>Neoptera</taxon>
        <taxon>Endopterygota</taxon>
        <taxon>Lepidoptera</taxon>
        <taxon>Glossata</taxon>
        <taxon>Ditrysia</taxon>
        <taxon>Noctuoidea</taxon>
        <taxon>Noctuidae</taxon>
        <taxon>Amphipyrinae</taxon>
        <taxon>Spodoptera</taxon>
    </lineage>
</organism>
<evidence type="ECO:0000256" key="1">
    <source>
        <dbReference type="SAM" id="SignalP"/>
    </source>
</evidence>
<reference evidence="2" key="2">
    <citation type="submission" date="2011-07" db="EMBL/GenBank/DDBJ databases">
        <title>High expression of novel repat genes in a Spodoptera exigua population resistant to a Bacillus thuringiensis product.</title>
        <authorList>
            <person name="Hernandez-Martinez P."/>
            <person name="Navarro-Cerrillo G."/>
            <person name="Moar W.J."/>
            <person name="de Maagd R.A."/>
            <person name="Ferre J."/>
            <person name="Escriche B."/>
            <person name="Herrero S."/>
        </authorList>
    </citation>
    <scope>NUCLEOTIDE SEQUENCE</scope>
</reference>
<proteinExistence type="evidence at transcript level"/>
<feature type="chain" id="PRO_5002965566" evidence="1">
    <location>
        <begin position="20"/>
        <end position="138"/>
    </location>
</feature>
<keyword evidence="1" id="KW-0732">Signal</keyword>
<reference evidence="2" key="1">
    <citation type="journal article" date="2010" name="PLoS ONE">
        <title>Constitutive activation of the midgut response to Bacillus thuringiensis in Bt-resistant Spodoptera exigua.</title>
        <authorList>
            <person name="Hernandez-Martinez P."/>
            <person name="Navarro-Cerrillo G."/>
            <person name="Caccia S."/>
            <person name="de Maagd R.A."/>
            <person name="Moar W.J."/>
            <person name="Ferre J."/>
            <person name="Escriche B."/>
            <person name="Herrero S."/>
        </authorList>
    </citation>
    <scope>NUCLEOTIDE SEQUENCE</scope>
</reference>
<sequence length="138" mass="15518">MKSFMIIVVLSALAACYDAAVVPREQEMSEVIVFDEKSPNGMVLSRADFNARYGRISILLSESKDFVPAVEGQQQSVTKVYRAESDIKIGMTVVYTYLSHLPEIIHSPLGKNYVEITLIPRVGQGLNTQIQIYRRSYN</sequence>
<evidence type="ECO:0000313" key="2">
    <source>
        <dbReference type="EMBL" id="ACS26248.2"/>
    </source>
</evidence>
<dbReference type="EMBL" id="FJ595236">
    <property type="protein sequence ID" value="ACS26248.2"/>
    <property type="molecule type" value="mRNA"/>
</dbReference>
<feature type="signal peptide" evidence="1">
    <location>
        <begin position="1"/>
        <end position="19"/>
    </location>
</feature>